<name>A0ABX6IPA6_9ACTN</name>
<dbReference type="Pfam" id="PF14896">
    <property type="entry name" value="Arabino_trans_C"/>
    <property type="match status" value="1"/>
</dbReference>
<comment type="subcellular location">
    <subcellularLocation>
        <location evidence="2">Cell membrane</location>
        <topology evidence="2">Multi-pass membrane protein</topology>
    </subcellularLocation>
</comment>
<dbReference type="Gene3D" id="2.60.120.610">
    <property type="entry name" value="arabinofuranosyltransferase like domain"/>
    <property type="match status" value="1"/>
</dbReference>
<evidence type="ECO:0000256" key="2">
    <source>
        <dbReference type="ARBA" id="ARBA00004651"/>
    </source>
</evidence>
<evidence type="ECO:0000256" key="7">
    <source>
        <dbReference type="ARBA" id="ARBA00022692"/>
    </source>
</evidence>
<feature type="transmembrane region" description="Helical" evidence="12">
    <location>
        <begin position="509"/>
        <end position="528"/>
    </location>
</feature>
<evidence type="ECO:0000256" key="8">
    <source>
        <dbReference type="ARBA" id="ARBA00022989"/>
    </source>
</evidence>
<evidence type="ECO:0000256" key="4">
    <source>
        <dbReference type="ARBA" id="ARBA00022475"/>
    </source>
</evidence>
<protein>
    <submittedName>
        <fullName evidence="16">Arabinosyltransferase</fullName>
    </submittedName>
</protein>
<feature type="transmembrane region" description="Helical" evidence="12">
    <location>
        <begin position="630"/>
        <end position="648"/>
    </location>
</feature>
<evidence type="ECO:0000256" key="6">
    <source>
        <dbReference type="ARBA" id="ARBA00022679"/>
    </source>
</evidence>
<keyword evidence="7 12" id="KW-0812">Transmembrane</keyword>
<evidence type="ECO:0000256" key="9">
    <source>
        <dbReference type="ARBA" id="ARBA00023136"/>
    </source>
</evidence>
<evidence type="ECO:0000259" key="14">
    <source>
        <dbReference type="Pfam" id="PF14896"/>
    </source>
</evidence>
<evidence type="ECO:0000256" key="12">
    <source>
        <dbReference type="SAM" id="Phobius"/>
    </source>
</evidence>
<evidence type="ECO:0000256" key="1">
    <source>
        <dbReference type="ARBA" id="ARBA00003001"/>
    </source>
</evidence>
<accession>A0ABX6IPA6</accession>
<dbReference type="InterPro" id="IPR032731">
    <property type="entry name" value="Arabino_trans_C"/>
</dbReference>
<feature type="region of interest" description="Disordered" evidence="11">
    <location>
        <begin position="821"/>
        <end position="922"/>
    </location>
</feature>
<feature type="transmembrane region" description="Helical" evidence="12">
    <location>
        <begin position="416"/>
        <end position="432"/>
    </location>
</feature>
<sequence length="1179" mass="126343">MSDSPKTGDSGARDADANDERTSPVSEKTAPVGSKAVGSKAVGSGAVGSGAAADRWERLAPRARIVAVVAGIVGVLAAVLSPILPVDYTKAELSWPQSSSVESGAAGTLNVAAPTVSFVPVTMDLSVPCSLGAMLPATGGVLLSTVPENGAEAAKVGLFVRVTADSLQVTSRNMVLLDAPRAQAQSTPGCAVNIRGGEDGVHGSISNLPPTEDGSPHAFDIDDPNKRPQLIGVYTSLPADTPTDGLSFHATLDTRFISTPTSLKFWVLVLGIAATILSILALAVLDARDGRRFAFRRPGPLRLPTGRWRPRWVDGFVAGILLVWLFVGANTADDGYQVTVGRIAKDAGYLDNYYRYFGAPQDPFGWHYHYLSLWMQVSTATPWLRLLPFIFALASWVLISRFAIPRLGRAVRQSTPALWAAALVFLAVWMPYNNGLRVEPLIALGALFTWVCVERSIATGRFLPLTIGIMAAALTLTAHPTGVMAAVALLAGLRPSLRRFMARRERDGVLPLLMPILASGLAILYLIFADQALAPILEGVGVNGEVGPTNKWWEEPLRYYMLMNPTADGSIARRFGILITFVCVILVVIMLLNRRRLSGIATAPTWRLVAMAIGCTALLAFQPTKWTHQMGIYAAIAGALAAVATACADRAIMRRRRNRTLFAAACVYVLAVAFSGRNQWWYVGNYGMPWRDSTPEIKGITFASVMLVVAAGLTALGVWQHFRDDYVPADRRGGKPTGVFSRLRSPSLIAVSAVMLAFTLVSFAKADLTQRHSWSWGKSNVDALRGRPCALAEAVLVENKPNDGLLTPATVAGQRNLTPGAALAGDEMTGFDPNGVGTDLAADESNAARTEVDRSQSDPSTQSDSADPDATGQDADGTDTDTDGTGTGENTGSSTDTAGGTGERVGVNGSRQQLPFGLSPTTTPILGTYGTPGGAGHLVSAWYQMPERTADRPLITMSVAGQVEYVDDLSVTHKGQTVRLEYGRVESDGSVTPVGRQVPLDTDYAPEWRNLRFPLEQAPPRATVLRVVADDTSAVPDQWLAITPPRMSTMVVLTDLVGKTDPVLLDWSVALAFPCQRPARARYGVLETPLWRIAPDRIGEEINSQRWMAGDYGGPLGIIENELSPTVLPSYLRNDWARDWGSIMSLEPLVPQRTADLTISTDTHHGLWSPGSMRAVRNN</sequence>
<feature type="compositionally biased region" description="Low complexity" evidence="11">
    <location>
        <begin position="32"/>
        <end position="47"/>
    </location>
</feature>
<feature type="transmembrane region" description="Helical" evidence="12">
    <location>
        <begin position="700"/>
        <end position="722"/>
    </location>
</feature>
<feature type="transmembrane region" description="Helical" evidence="12">
    <location>
        <begin position="605"/>
        <end position="624"/>
    </location>
</feature>
<keyword evidence="9 12" id="KW-0472">Membrane</keyword>
<evidence type="ECO:0000259" key="15">
    <source>
        <dbReference type="Pfam" id="PF17689"/>
    </source>
</evidence>
<keyword evidence="5" id="KW-0328">Glycosyltransferase</keyword>
<evidence type="ECO:0000313" key="16">
    <source>
        <dbReference type="EMBL" id="QHN37116.1"/>
    </source>
</evidence>
<feature type="transmembrane region" description="Helical" evidence="12">
    <location>
        <begin position="308"/>
        <end position="327"/>
    </location>
</feature>
<evidence type="ECO:0000256" key="3">
    <source>
        <dbReference type="ARBA" id="ARBA00008195"/>
    </source>
</evidence>
<feature type="transmembrane region" description="Helical" evidence="12">
    <location>
        <begin position="465"/>
        <end position="489"/>
    </location>
</feature>
<evidence type="ECO:0000259" key="13">
    <source>
        <dbReference type="Pfam" id="PF04602"/>
    </source>
</evidence>
<feature type="compositionally biased region" description="Polar residues" evidence="11">
    <location>
        <begin position="909"/>
        <end position="922"/>
    </location>
</feature>
<feature type="domain" description="Arabinosyltransferas concanavalin like" evidence="15">
    <location>
        <begin position="89"/>
        <end position="255"/>
    </location>
</feature>
<feature type="transmembrane region" description="Helical" evidence="12">
    <location>
        <begin position="65"/>
        <end position="84"/>
    </location>
</feature>
<feature type="domain" description="Arabinofuranosyltransferase central" evidence="13">
    <location>
        <begin position="259"/>
        <end position="723"/>
    </location>
</feature>
<comment type="similarity">
    <text evidence="3">Belongs to the emb family.</text>
</comment>
<dbReference type="InterPro" id="IPR027451">
    <property type="entry name" value="EmbABC_dom1"/>
</dbReference>
<keyword evidence="17" id="KW-1185">Reference proteome</keyword>
<dbReference type="InterPro" id="IPR007680">
    <property type="entry name" value="Arabino_trans_central"/>
</dbReference>
<feature type="transmembrane region" description="Helical" evidence="12">
    <location>
        <begin position="383"/>
        <end position="404"/>
    </location>
</feature>
<feature type="compositionally biased region" description="Low complexity" evidence="11">
    <location>
        <begin position="888"/>
        <end position="898"/>
    </location>
</feature>
<organism evidence="16 17">
    <name type="scientific">Gordonia pseudamarae</name>
    <dbReference type="NCBI Taxonomy" id="2831662"/>
    <lineage>
        <taxon>Bacteria</taxon>
        <taxon>Bacillati</taxon>
        <taxon>Actinomycetota</taxon>
        <taxon>Actinomycetes</taxon>
        <taxon>Mycobacteriales</taxon>
        <taxon>Gordoniaceae</taxon>
        <taxon>Gordonia</taxon>
    </lineage>
</organism>
<dbReference type="InterPro" id="IPR040920">
    <property type="entry name" value="Arabino_trans_N"/>
</dbReference>
<feature type="region of interest" description="Disordered" evidence="11">
    <location>
        <begin position="1"/>
        <end position="47"/>
    </location>
</feature>
<evidence type="ECO:0000313" key="17">
    <source>
        <dbReference type="Proteomes" id="UP001059836"/>
    </source>
</evidence>
<proteinExistence type="inferred from homology"/>
<keyword evidence="4" id="KW-1003">Cell membrane</keyword>
<feature type="compositionally biased region" description="Basic and acidic residues" evidence="11">
    <location>
        <begin position="11"/>
        <end position="22"/>
    </location>
</feature>
<feature type="transmembrane region" description="Helical" evidence="12">
    <location>
        <begin position="743"/>
        <end position="764"/>
    </location>
</feature>
<comment type="function">
    <text evidence="1">Arabinosyl transferase responsible for the polymerization of arabinose into the arabinan of arabinogalactan.</text>
</comment>
<dbReference type="InterPro" id="IPR042486">
    <property type="entry name" value="Arabino_trans_C_2"/>
</dbReference>
<keyword evidence="6" id="KW-0808">Transferase</keyword>
<dbReference type="EMBL" id="CP045809">
    <property type="protein sequence ID" value="QHN37116.1"/>
    <property type="molecule type" value="Genomic_DNA"/>
</dbReference>
<reference evidence="16" key="1">
    <citation type="journal article" date="2021" name="Nat. Microbiol.">
        <title>Cocultivation of an ultrasmall environmental parasitic bacterium with lytic ability against bacteria associated with wastewater foams.</title>
        <authorList>
            <person name="Batinovic S."/>
            <person name="Rose J.J.A."/>
            <person name="Ratcliffe J."/>
            <person name="Seviour R.J."/>
            <person name="Petrovski S."/>
        </authorList>
    </citation>
    <scope>NUCLEOTIDE SEQUENCE</scope>
    <source>
        <strain evidence="16">CON9</strain>
    </source>
</reference>
<dbReference type="Proteomes" id="UP001059836">
    <property type="component" value="Chromosome"/>
</dbReference>
<dbReference type="Pfam" id="PF04602">
    <property type="entry name" value="Arabinose_trans"/>
    <property type="match status" value="1"/>
</dbReference>
<feature type="transmembrane region" description="Helical" evidence="12">
    <location>
        <begin position="660"/>
        <end position="680"/>
    </location>
</feature>
<feature type="transmembrane region" description="Helical" evidence="12">
    <location>
        <begin position="571"/>
        <end position="593"/>
    </location>
</feature>
<dbReference type="Pfam" id="PF17689">
    <property type="entry name" value="Arabino_trans_N"/>
    <property type="match status" value="1"/>
</dbReference>
<gene>
    <name evidence="16" type="ORF">GII31_21670</name>
</gene>
<evidence type="ECO:0000256" key="10">
    <source>
        <dbReference type="ARBA" id="ARBA00023316"/>
    </source>
</evidence>
<evidence type="ECO:0000256" key="11">
    <source>
        <dbReference type="SAM" id="MobiDB-lite"/>
    </source>
</evidence>
<evidence type="ECO:0000256" key="5">
    <source>
        <dbReference type="ARBA" id="ARBA00022676"/>
    </source>
</evidence>
<dbReference type="Gene3D" id="2.60.120.940">
    <property type="entry name" value="EmbC, C-terminal domain, subdomain 2"/>
    <property type="match status" value="1"/>
</dbReference>
<feature type="transmembrane region" description="Helical" evidence="12">
    <location>
        <begin position="265"/>
        <end position="287"/>
    </location>
</feature>
<keyword evidence="10" id="KW-0961">Cell wall biogenesis/degradation</keyword>
<feature type="domain" description="Arabinosyltransferase C-terminal" evidence="14">
    <location>
        <begin position="761"/>
        <end position="1174"/>
    </location>
</feature>
<keyword evidence="8 12" id="KW-1133">Transmembrane helix</keyword>